<keyword evidence="3" id="KW-1185">Reference proteome</keyword>
<accession>A0AAV1IU17</accession>
<dbReference type="Proteomes" id="UP001497472">
    <property type="component" value="Unassembled WGS sequence"/>
</dbReference>
<dbReference type="EMBL" id="CAVLEF010000001">
    <property type="protein sequence ID" value="CAK1540615.1"/>
    <property type="molecule type" value="Genomic_DNA"/>
</dbReference>
<evidence type="ECO:0000313" key="2">
    <source>
        <dbReference type="EMBL" id="CAK1540615.1"/>
    </source>
</evidence>
<feature type="compositionally biased region" description="Low complexity" evidence="1">
    <location>
        <begin position="57"/>
        <end position="72"/>
    </location>
</feature>
<sequence length="138" mass="15440">MEKASRRPMGTRTDVMPTVWEERMISSIGMCLVFVLLDPKALLLRKKRSQRSMQIWSALGTSDGTGGAASADNRTEGGPPPLEVGEQPQIIANTTDVYFRESLIDNAEQFDSNWPINLGTNIKFLMHFGHEDENEIKT</sequence>
<organism evidence="2 3">
    <name type="scientific">Leptosia nina</name>
    <dbReference type="NCBI Taxonomy" id="320188"/>
    <lineage>
        <taxon>Eukaryota</taxon>
        <taxon>Metazoa</taxon>
        <taxon>Ecdysozoa</taxon>
        <taxon>Arthropoda</taxon>
        <taxon>Hexapoda</taxon>
        <taxon>Insecta</taxon>
        <taxon>Pterygota</taxon>
        <taxon>Neoptera</taxon>
        <taxon>Endopterygota</taxon>
        <taxon>Lepidoptera</taxon>
        <taxon>Glossata</taxon>
        <taxon>Ditrysia</taxon>
        <taxon>Papilionoidea</taxon>
        <taxon>Pieridae</taxon>
        <taxon>Pierinae</taxon>
        <taxon>Leptosia</taxon>
    </lineage>
</organism>
<comment type="caution">
    <text evidence="2">The sequence shown here is derived from an EMBL/GenBank/DDBJ whole genome shotgun (WGS) entry which is preliminary data.</text>
</comment>
<proteinExistence type="predicted"/>
<feature type="region of interest" description="Disordered" evidence="1">
    <location>
        <begin position="57"/>
        <end position="86"/>
    </location>
</feature>
<gene>
    <name evidence="2" type="ORF">LNINA_LOCUS654</name>
</gene>
<reference evidence="2 3" key="1">
    <citation type="submission" date="2023-11" db="EMBL/GenBank/DDBJ databases">
        <authorList>
            <person name="Okamura Y."/>
        </authorList>
    </citation>
    <scope>NUCLEOTIDE SEQUENCE [LARGE SCALE GENOMIC DNA]</scope>
</reference>
<evidence type="ECO:0000313" key="3">
    <source>
        <dbReference type="Proteomes" id="UP001497472"/>
    </source>
</evidence>
<evidence type="ECO:0000256" key="1">
    <source>
        <dbReference type="SAM" id="MobiDB-lite"/>
    </source>
</evidence>
<protein>
    <submittedName>
        <fullName evidence="2">Uncharacterized protein</fullName>
    </submittedName>
</protein>
<dbReference type="AlphaFoldDB" id="A0AAV1IU17"/>
<name>A0AAV1IU17_9NEOP</name>